<evidence type="ECO:0000256" key="2">
    <source>
        <dbReference type="SAM" id="SignalP"/>
    </source>
</evidence>
<dbReference type="EMBL" id="BDGG01000001">
    <property type="protein sequence ID" value="GAU88533.1"/>
    <property type="molecule type" value="Genomic_DNA"/>
</dbReference>
<evidence type="ECO:0000256" key="1">
    <source>
        <dbReference type="SAM" id="MobiDB-lite"/>
    </source>
</evidence>
<feature type="region of interest" description="Disordered" evidence="1">
    <location>
        <begin position="366"/>
        <end position="487"/>
    </location>
</feature>
<evidence type="ECO:0008006" key="5">
    <source>
        <dbReference type="Google" id="ProtNLM"/>
    </source>
</evidence>
<feature type="chain" id="PRO_5008897483" description="Exuperantia SAM-like domain-containing protein" evidence="2">
    <location>
        <begin position="27"/>
        <end position="579"/>
    </location>
</feature>
<feature type="compositionally biased region" description="Basic and acidic residues" evidence="1">
    <location>
        <begin position="220"/>
        <end position="231"/>
    </location>
</feature>
<feature type="compositionally biased region" description="Low complexity" evidence="1">
    <location>
        <begin position="232"/>
        <end position="249"/>
    </location>
</feature>
<sequence>MMMYSLVYRCNVAVVCLALVAHSVHAQSTTQRLPVGNSSGSSLPETAKRFVNDTKNAILSPFVNNNTAANNSQATSASGNGSSVPQAGSVQPGAATTPVPPPSINISPRSTGGVQPGVATPFPSTYVPISGSANGPSSLRPGPPPPGAASLPPGVPPMPAGPVSTISKSTVVQTTPQQTNPTTYPSRSTDRTTDHTTVQTTTRTTERTTERTTTPRTTKRTTERPTTRTTERPTTPMMTTTKKTAPLTTSRPGSAPNKQPSKIRNPGKQGLFKEIIKNQTLIAELGQLYQTKGISAVAERLAKRFPAASKFLSSLKGKNTGQILLELMGDADDTSNSIQPKKPMSDKEKNAAYEKIRAGLKNLQSGLNDLTHTGDSSSASRPTSGGSQQLSLDNKMVPNPPPMRTDSPSQKFTGASPSAGLSSSIKNKASSVVDDTKSSIGMKSSPKRQYEEDMEEARHKNKKHKKMDRQHRKKISRQDSSNGDMDSGYDSYYDDNSTDDDWWWGSGSNHWGDEYWYDDSFLDDYSNDHGDYDYYWNDDDWINWYYGEDGYSDADYYYDYDSSRQASQKEPQASNQITA</sequence>
<feature type="compositionally biased region" description="Low complexity" evidence="1">
    <location>
        <begin position="170"/>
        <end position="183"/>
    </location>
</feature>
<accession>A0A1D1UQ93</accession>
<feature type="region of interest" description="Disordered" evidence="1">
    <location>
        <begin position="69"/>
        <end position="268"/>
    </location>
</feature>
<organism evidence="3 4">
    <name type="scientific">Ramazzottius varieornatus</name>
    <name type="common">Water bear</name>
    <name type="synonym">Tardigrade</name>
    <dbReference type="NCBI Taxonomy" id="947166"/>
    <lineage>
        <taxon>Eukaryota</taxon>
        <taxon>Metazoa</taxon>
        <taxon>Ecdysozoa</taxon>
        <taxon>Tardigrada</taxon>
        <taxon>Eutardigrada</taxon>
        <taxon>Parachela</taxon>
        <taxon>Hypsibioidea</taxon>
        <taxon>Ramazzottiidae</taxon>
        <taxon>Ramazzottius</taxon>
    </lineage>
</organism>
<keyword evidence="2" id="KW-0732">Signal</keyword>
<reference evidence="3 4" key="1">
    <citation type="journal article" date="2016" name="Nat. Commun.">
        <title>Extremotolerant tardigrade genome and improved radiotolerance of human cultured cells by tardigrade-unique protein.</title>
        <authorList>
            <person name="Hashimoto T."/>
            <person name="Horikawa D.D."/>
            <person name="Saito Y."/>
            <person name="Kuwahara H."/>
            <person name="Kozuka-Hata H."/>
            <person name="Shin-I T."/>
            <person name="Minakuchi Y."/>
            <person name="Ohishi K."/>
            <person name="Motoyama A."/>
            <person name="Aizu T."/>
            <person name="Enomoto A."/>
            <person name="Kondo K."/>
            <person name="Tanaka S."/>
            <person name="Hara Y."/>
            <person name="Koshikawa S."/>
            <person name="Sagara H."/>
            <person name="Miura T."/>
            <person name="Yokobori S."/>
            <person name="Miyagawa K."/>
            <person name="Suzuki Y."/>
            <person name="Kubo T."/>
            <person name="Oyama M."/>
            <person name="Kohara Y."/>
            <person name="Fujiyama A."/>
            <person name="Arakawa K."/>
            <person name="Katayama T."/>
            <person name="Toyoda A."/>
            <person name="Kunieda T."/>
        </authorList>
    </citation>
    <scope>NUCLEOTIDE SEQUENCE [LARGE SCALE GENOMIC DNA]</scope>
    <source>
        <strain evidence="3 4">YOKOZUNA-1</strain>
    </source>
</reference>
<feature type="compositionally biased region" description="Low complexity" evidence="1">
    <location>
        <begin position="69"/>
        <end position="83"/>
    </location>
</feature>
<evidence type="ECO:0000313" key="4">
    <source>
        <dbReference type="Proteomes" id="UP000186922"/>
    </source>
</evidence>
<feature type="compositionally biased region" description="Polar residues" evidence="1">
    <location>
        <begin position="250"/>
        <end position="262"/>
    </location>
</feature>
<name>A0A1D1UQ93_RAMVA</name>
<evidence type="ECO:0000313" key="3">
    <source>
        <dbReference type="EMBL" id="GAU88533.1"/>
    </source>
</evidence>
<keyword evidence="4" id="KW-1185">Reference proteome</keyword>
<protein>
    <recommendedName>
        <fullName evidence="5">Exuperantia SAM-like domain-containing protein</fullName>
    </recommendedName>
</protein>
<proteinExistence type="predicted"/>
<feature type="compositionally biased region" description="Low complexity" evidence="1">
    <location>
        <begin position="374"/>
        <end position="387"/>
    </location>
</feature>
<gene>
    <name evidence="3" type="primary">RvY_01216-1</name>
    <name evidence="3" type="synonym">RvY_01216.1</name>
    <name evidence="3" type="ORF">RvY_01216</name>
</gene>
<dbReference type="AlphaFoldDB" id="A0A1D1UQ93"/>
<feature type="signal peptide" evidence="2">
    <location>
        <begin position="1"/>
        <end position="26"/>
    </location>
</feature>
<feature type="compositionally biased region" description="Polar residues" evidence="1">
    <location>
        <begin position="104"/>
        <end position="113"/>
    </location>
</feature>
<feature type="compositionally biased region" description="Basic residues" evidence="1">
    <location>
        <begin position="459"/>
        <end position="475"/>
    </location>
</feature>
<dbReference type="Proteomes" id="UP000186922">
    <property type="component" value="Unassembled WGS sequence"/>
</dbReference>
<comment type="caution">
    <text evidence="3">The sequence shown here is derived from an EMBL/GenBank/DDBJ whole genome shotgun (WGS) entry which is preliminary data.</text>
</comment>
<feature type="compositionally biased region" description="Pro residues" evidence="1">
    <location>
        <begin position="141"/>
        <end position="160"/>
    </location>
</feature>
<feature type="compositionally biased region" description="Polar residues" evidence="1">
    <location>
        <begin position="406"/>
        <end position="430"/>
    </location>
</feature>